<comment type="caution">
    <text evidence="2">The sequence shown here is derived from an EMBL/GenBank/DDBJ whole genome shotgun (WGS) entry which is preliminary data.</text>
</comment>
<organism evidence="2 3">
    <name type="scientific">Penicillium freii</name>
    <dbReference type="NCBI Taxonomy" id="48697"/>
    <lineage>
        <taxon>Eukaryota</taxon>
        <taxon>Fungi</taxon>
        <taxon>Dikarya</taxon>
        <taxon>Ascomycota</taxon>
        <taxon>Pezizomycotina</taxon>
        <taxon>Eurotiomycetes</taxon>
        <taxon>Eurotiomycetidae</taxon>
        <taxon>Eurotiales</taxon>
        <taxon>Aspergillaceae</taxon>
        <taxon>Penicillium</taxon>
    </lineage>
</organism>
<name>A0A117NMW1_PENFR</name>
<accession>A0A117NMW1</accession>
<sequence>MAINPSRPDGATSSEMRLQSIPEKSKQIIDDMRALIEKDETDHLKMDTSGWQYGGKSFTELVVSLQKETKEDLQHQSINVIFCTVRHFFKGVNITLSDPTKRVLVIPN</sequence>
<dbReference type="Proteomes" id="UP000055045">
    <property type="component" value="Unassembled WGS sequence"/>
</dbReference>
<dbReference type="AlphaFoldDB" id="A0A117NMW1"/>
<evidence type="ECO:0000313" key="2">
    <source>
        <dbReference type="EMBL" id="KUM59826.1"/>
    </source>
</evidence>
<dbReference type="EMBL" id="LLXE01000205">
    <property type="protein sequence ID" value="KUM59826.1"/>
    <property type="molecule type" value="Genomic_DNA"/>
</dbReference>
<reference evidence="2 3" key="1">
    <citation type="submission" date="2015-10" db="EMBL/GenBank/DDBJ databases">
        <title>Genome sequencing of Penicillium freii.</title>
        <authorList>
            <person name="Nguyen H.D."/>
            <person name="Visagie C.M."/>
            <person name="Seifert K.A."/>
        </authorList>
    </citation>
    <scope>NUCLEOTIDE SEQUENCE [LARGE SCALE GENOMIC DNA]</scope>
    <source>
        <strain evidence="2 3">DAOM 242723</strain>
    </source>
</reference>
<feature type="region of interest" description="Disordered" evidence="1">
    <location>
        <begin position="1"/>
        <end position="20"/>
    </location>
</feature>
<proteinExistence type="predicted"/>
<gene>
    <name evidence="2" type="ORF">ACN42_g7308</name>
</gene>
<protein>
    <submittedName>
        <fullName evidence="2">Uncharacterized protein</fullName>
    </submittedName>
</protein>
<evidence type="ECO:0000313" key="3">
    <source>
        <dbReference type="Proteomes" id="UP000055045"/>
    </source>
</evidence>
<keyword evidence="3" id="KW-1185">Reference proteome</keyword>
<evidence type="ECO:0000256" key="1">
    <source>
        <dbReference type="SAM" id="MobiDB-lite"/>
    </source>
</evidence>